<dbReference type="PANTHER" id="PTHR19384:SF108">
    <property type="entry name" value="NADPH--CYTOCHROME P450 REDUCTASE"/>
    <property type="match status" value="1"/>
</dbReference>
<evidence type="ECO:0000256" key="1">
    <source>
        <dbReference type="ARBA" id="ARBA00001917"/>
    </source>
</evidence>
<dbReference type="InterPro" id="IPR023173">
    <property type="entry name" value="NADPH_Cyt_P450_Rdtase_alpha"/>
</dbReference>
<dbReference type="InterPro" id="IPR017938">
    <property type="entry name" value="Riboflavin_synthase-like_b-brl"/>
</dbReference>
<accession>A0A9P4I029</accession>
<keyword evidence="22" id="KW-1185">Reference proteome</keyword>
<keyword evidence="16" id="KW-1207">Sterol metabolism</keyword>
<protein>
    <recommendedName>
        <fullName evidence="18">NADPH--cytochrome P450 reductase</fullName>
        <ecNumber evidence="18">1.6.2.4</ecNumber>
    </recommendedName>
</protein>
<dbReference type="InterPro" id="IPR023208">
    <property type="entry name" value="P450R"/>
</dbReference>
<dbReference type="EMBL" id="ML978713">
    <property type="protein sequence ID" value="KAF2090285.1"/>
    <property type="molecule type" value="Genomic_DNA"/>
</dbReference>
<dbReference type="InterPro" id="IPR008254">
    <property type="entry name" value="Flavodoxin/NO_synth"/>
</dbReference>
<dbReference type="PRINTS" id="PR00371">
    <property type="entry name" value="FPNCR"/>
</dbReference>
<dbReference type="Pfam" id="PF00258">
    <property type="entry name" value="Flavodoxin_1"/>
    <property type="match status" value="1"/>
</dbReference>
<dbReference type="Gene3D" id="1.20.990.10">
    <property type="entry name" value="NADPH-cytochrome p450 Reductase, Chain A, domain 3"/>
    <property type="match status" value="1"/>
</dbReference>
<dbReference type="PROSITE" id="PS51384">
    <property type="entry name" value="FAD_FR"/>
    <property type="match status" value="1"/>
</dbReference>
<evidence type="ECO:0000259" key="20">
    <source>
        <dbReference type="PROSITE" id="PS51384"/>
    </source>
</evidence>
<dbReference type="GO" id="GO:0010181">
    <property type="term" value="F:FMN binding"/>
    <property type="evidence" value="ECO:0007669"/>
    <property type="project" value="InterPro"/>
</dbReference>
<keyword evidence="4" id="KW-0285">Flavoprotein</keyword>
<dbReference type="InterPro" id="IPR001094">
    <property type="entry name" value="Flavdoxin-like"/>
</dbReference>
<reference evidence="21" key="1">
    <citation type="journal article" date="2020" name="Stud. Mycol.">
        <title>101 Dothideomycetes genomes: a test case for predicting lifestyles and emergence of pathogens.</title>
        <authorList>
            <person name="Haridas S."/>
            <person name="Albert R."/>
            <person name="Binder M."/>
            <person name="Bloem J."/>
            <person name="Labutti K."/>
            <person name="Salamov A."/>
            <person name="Andreopoulos B."/>
            <person name="Baker S."/>
            <person name="Barry K."/>
            <person name="Bills G."/>
            <person name="Bluhm B."/>
            <person name="Cannon C."/>
            <person name="Castanera R."/>
            <person name="Culley D."/>
            <person name="Daum C."/>
            <person name="Ezra D."/>
            <person name="Gonzalez J."/>
            <person name="Henrissat B."/>
            <person name="Kuo A."/>
            <person name="Liang C."/>
            <person name="Lipzen A."/>
            <person name="Lutzoni F."/>
            <person name="Magnuson J."/>
            <person name="Mondo S."/>
            <person name="Nolan M."/>
            <person name="Ohm R."/>
            <person name="Pangilinan J."/>
            <person name="Park H.-J."/>
            <person name="Ramirez L."/>
            <person name="Alfaro M."/>
            <person name="Sun H."/>
            <person name="Tritt A."/>
            <person name="Yoshinaga Y."/>
            <person name="Zwiers L.-H."/>
            <person name="Turgeon B."/>
            <person name="Goodwin S."/>
            <person name="Spatafora J."/>
            <person name="Crous P."/>
            <person name="Grigoriev I."/>
        </authorList>
    </citation>
    <scope>NUCLEOTIDE SEQUENCE</scope>
    <source>
        <strain evidence="21">CBS 121410</strain>
    </source>
</reference>
<comment type="subcellular location">
    <subcellularLocation>
        <location evidence="18">Endoplasmic reticulum membrane</location>
    </subcellularLocation>
</comment>
<dbReference type="SUPFAM" id="SSF52343">
    <property type="entry name" value="Ferredoxin reductase-like, C-terminal NADP-linked domain"/>
    <property type="match status" value="1"/>
</dbReference>
<dbReference type="InterPro" id="IPR003097">
    <property type="entry name" value="CysJ-like_FAD-binding"/>
</dbReference>
<keyword evidence="3" id="KW-0444">Lipid biosynthesis</keyword>
<evidence type="ECO:0000256" key="11">
    <source>
        <dbReference type="ARBA" id="ARBA00022989"/>
    </source>
</evidence>
<dbReference type="InterPro" id="IPR029039">
    <property type="entry name" value="Flavoprotein-like_sf"/>
</dbReference>
<keyword evidence="5" id="KW-0288">FMN</keyword>
<dbReference type="OrthoDB" id="1856718at2759"/>
<evidence type="ECO:0000256" key="17">
    <source>
        <dbReference type="ARBA" id="ARBA00023221"/>
    </source>
</evidence>
<evidence type="ECO:0000256" key="18">
    <source>
        <dbReference type="PIRNR" id="PIRNR000208"/>
    </source>
</evidence>
<evidence type="ECO:0000313" key="21">
    <source>
        <dbReference type="EMBL" id="KAF2090285.1"/>
    </source>
</evidence>
<evidence type="ECO:0000256" key="12">
    <source>
        <dbReference type="ARBA" id="ARBA00023002"/>
    </source>
</evidence>
<evidence type="ECO:0000256" key="8">
    <source>
        <dbReference type="ARBA" id="ARBA00022827"/>
    </source>
</evidence>
<evidence type="ECO:0000256" key="7">
    <source>
        <dbReference type="ARBA" id="ARBA00022824"/>
    </source>
</evidence>
<dbReference type="GO" id="GO:0005789">
    <property type="term" value="C:endoplasmic reticulum membrane"/>
    <property type="evidence" value="ECO:0007669"/>
    <property type="project" value="UniProtKB-SubCell"/>
</dbReference>
<dbReference type="SUPFAM" id="SSF63380">
    <property type="entry name" value="Riboflavin synthase domain-like"/>
    <property type="match status" value="1"/>
</dbReference>
<evidence type="ECO:0000256" key="13">
    <source>
        <dbReference type="ARBA" id="ARBA00023011"/>
    </source>
</evidence>
<keyword evidence="9 18" id="KW-0521">NADP</keyword>
<dbReference type="InterPro" id="IPR001709">
    <property type="entry name" value="Flavoprot_Pyr_Nucl_cyt_Rdtase"/>
</dbReference>
<keyword evidence="8" id="KW-0274">FAD</keyword>
<organism evidence="21 22">
    <name type="scientific">Saccharata proteae CBS 121410</name>
    <dbReference type="NCBI Taxonomy" id="1314787"/>
    <lineage>
        <taxon>Eukaryota</taxon>
        <taxon>Fungi</taxon>
        <taxon>Dikarya</taxon>
        <taxon>Ascomycota</taxon>
        <taxon>Pezizomycotina</taxon>
        <taxon>Dothideomycetes</taxon>
        <taxon>Dothideomycetes incertae sedis</taxon>
        <taxon>Botryosphaeriales</taxon>
        <taxon>Saccharataceae</taxon>
        <taxon>Saccharata</taxon>
    </lineage>
</organism>
<comment type="catalytic activity">
    <reaction evidence="18">
        <text>2 oxidized [cytochrome P450] + NADPH = 2 reduced [cytochrome P450] + NADP(+) + H(+)</text>
        <dbReference type="Rhea" id="RHEA:24040"/>
        <dbReference type="Rhea" id="RHEA-COMP:14627"/>
        <dbReference type="Rhea" id="RHEA-COMP:14628"/>
        <dbReference type="ChEBI" id="CHEBI:15378"/>
        <dbReference type="ChEBI" id="CHEBI:55376"/>
        <dbReference type="ChEBI" id="CHEBI:57783"/>
        <dbReference type="ChEBI" id="CHEBI:58349"/>
        <dbReference type="ChEBI" id="CHEBI:60344"/>
        <dbReference type="EC" id="1.6.2.4"/>
    </reaction>
</comment>
<evidence type="ECO:0000256" key="5">
    <source>
        <dbReference type="ARBA" id="ARBA00022643"/>
    </source>
</evidence>
<dbReference type="PANTHER" id="PTHR19384">
    <property type="entry name" value="NITRIC OXIDE SYNTHASE-RELATED"/>
    <property type="match status" value="1"/>
</dbReference>
<evidence type="ECO:0000256" key="9">
    <source>
        <dbReference type="ARBA" id="ARBA00022857"/>
    </source>
</evidence>
<dbReference type="Proteomes" id="UP000799776">
    <property type="component" value="Unassembled WGS sequence"/>
</dbReference>
<dbReference type="InterPro" id="IPR017927">
    <property type="entry name" value="FAD-bd_FR_type"/>
</dbReference>
<dbReference type="GO" id="GO:0005829">
    <property type="term" value="C:cytosol"/>
    <property type="evidence" value="ECO:0007669"/>
    <property type="project" value="TreeGrafter"/>
</dbReference>
<evidence type="ECO:0000313" key="22">
    <source>
        <dbReference type="Proteomes" id="UP000799776"/>
    </source>
</evidence>
<dbReference type="Pfam" id="PF00667">
    <property type="entry name" value="FAD_binding_1"/>
    <property type="match status" value="1"/>
</dbReference>
<dbReference type="PROSITE" id="PS50902">
    <property type="entry name" value="FLAVODOXIN_LIKE"/>
    <property type="match status" value="1"/>
</dbReference>
<keyword evidence="7 18" id="KW-0256">Endoplasmic reticulum</keyword>
<dbReference type="GO" id="GO:0016126">
    <property type="term" value="P:sterol biosynthetic process"/>
    <property type="evidence" value="ECO:0007669"/>
    <property type="project" value="UniProtKB-KW"/>
</dbReference>
<gene>
    <name evidence="21" type="ORF">K490DRAFT_35302</name>
</gene>
<keyword evidence="13" id="KW-0756">Sterol biosynthesis</keyword>
<dbReference type="GO" id="GO:0050660">
    <property type="term" value="F:flavin adenine dinucleotide binding"/>
    <property type="evidence" value="ECO:0007669"/>
    <property type="project" value="TreeGrafter"/>
</dbReference>
<dbReference type="Gene3D" id="2.40.30.10">
    <property type="entry name" value="Translation factors"/>
    <property type="match status" value="1"/>
</dbReference>
<keyword evidence="6" id="KW-0812">Transmembrane</keyword>
<keyword evidence="11" id="KW-1133">Transmembrane helix</keyword>
<dbReference type="FunFam" id="1.20.990.10:FF:000017">
    <property type="entry name" value="NADPH--cytochrome P450 reductase"/>
    <property type="match status" value="1"/>
</dbReference>
<dbReference type="Gene3D" id="3.40.50.360">
    <property type="match status" value="1"/>
</dbReference>
<sequence length="710" mass="78666">MPTSLLSQPALQEALATLLKTARPNSLADAAALAVVALGSAGYLLKGFTWDRPDPYIYQWYEKPQFRNGAIGNSKKETRNIAQKLEEAHKDLVIFSGSQSGTAEGFANRLAKECHLRFGIETMAADLSDYDAETIALIPRTKLVIFFMSTFGEGDPSDNTAGFWDWLNKKDSITLTNIRYMAFGLGNSNYKYYNRVIDVVVQALDRAGAEALLPVGKADDAVGATEEDFMAWKDQLFTFFKQDLHYEEREIKYEPTISVVEDESLEPIDLHHGEPVHARDNPKAAAACSPIKPLTIQNPRELFTTPDRNCIHMDLDLSEHPEINYKTGDHLAVWPTNPDAEVERLLKALGLSARSEVPISINSLDSTIKVKLPTPTTATALFRYYLEICAPISRDTMIGLAQFAPSPEAKDYLMNLGKDKPAYADFLTRNHLTVGRLLELASPSKAWDALPLSYIVETLPSIQPRYYSISSSSAIQPRKPSITALVSTTPLPAAPTQTIHGLTTNYLLALFQSLTTAQPHPHGLTYHLPGPANALASRKLYAHIRKSKFKLPALGSCPIIMVAAGTGLAPFRAFVAERAKLAAIGKPVGRMLLFFGCRNPTEDYIYREELEDLERALAGKLEIITAFSRVEGGERKVYVQDRVRERKEEVLGLMDEGANFYVCGRAGMAREVGRRVGEEMGVVKGLGGTEVREWSEGLKRRGKWQEDVWG</sequence>
<dbReference type="FunFam" id="3.40.50.360:FF:000036">
    <property type="entry name" value="NADPH--cytochrome P450 reductase"/>
    <property type="match status" value="1"/>
</dbReference>
<comment type="function">
    <text evidence="18">This enzyme is required for electron transfer from NADP to cytochrome P450.</text>
</comment>
<evidence type="ECO:0000256" key="15">
    <source>
        <dbReference type="ARBA" id="ARBA00023136"/>
    </source>
</evidence>
<dbReference type="GO" id="GO:0003958">
    <property type="term" value="F:NADPH-hemoprotein reductase activity"/>
    <property type="evidence" value="ECO:0007669"/>
    <property type="project" value="UniProtKB-EC"/>
</dbReference>
<dbReference type="Pfam" id="PF00175">
    <property type="entry name" value="NAD_binding_1"/>
    <property type="match status" value="1"/>
</dbReference>
<comment type="caution">
    <text evidence="21">The sequence shown here is derived from an EMBL/GenBank/DDBJ whole genome shotgun (WGS) entry which is preliminary data.</text>
</comment>
<comment type="cofactor">
    <cofactor evidence="1">
        <name>FMN</name>
        <dbReference type="ChEBI" id="CHEBI:58210"/>
    </cofactor>
</comment>
<dbReference type="AlphaFoldDB" id="A0A9P4I029"/>
<evidence type="ECO:0000256" key="6">
    <source>
        <dbReference type="ARBA" id="ARBA00022692"/>
    </source>
</evidence>
<dbReference type="EC" id="1.6.2.4" evidence="18"/>
<evidence type="ECO:0000256" key="14">
    <source>
        <dbReference type="ARBA" id="ARBA00023098"/>
    </source>
</evidence>
<dbReference type="PRINTS" id="PR00369">
    <property type="entry name" value="FLAVODOXIN"/>
</dbReference>
<evidence type="ECO:0000256" key="2">
    <source>
        <dbReference type="ARBA" id="ARBA00001974"/>
    </source>
</evidence>
<evidence type="ECO:0000259" key="19">
    <source>
        <dbReference type="PROSITE" id="PS50902"/>
    </source>
</evidence>
<dbReference type="InterPro" id="IPR001433">
    <property type="entry name" value="OxRdtase_FAD/NAD-bd"/>
</dbReference>
<evidence type="ECO:0000256" key="4">
    <source>
        <dbReference type="ARBA" id="ARBA00022630"/>
    </source>
</evidence>
<keyword evidence="10" id="KW-0752">Steroid biosynthesis</keyword>
<evidence type="ECO:0000256" key="16">
    <source>
        <dbReference type="ARBA" id="ARBA00023166"/>
    </source>
</evidence>
<dbReference type="InterPro" id="IPR039261">
    <property type="entry name" value="FNR_nucleotide-bd"/>
</dbReference>
<keyword evidence="14" id="KW-0443">Lipid metabolism</keyword>
<dbReference type="PIRSF" id="PIRSF000208">
    <property type="entry name" value="P450R"/>
    <property type="match status" value="1"/>
</dbReference>
<keyword evidence="17" id="KW-0753">Steroid metabolism</keyword>
<name>A0A9P4I029_9PEZI</name>
<comment type="cofactor">
    <cofactor evidence="2">
        <name>FAD</name>
        <dbReference type="ChEBI" id="CHEBI:57692"/>
    </cofactor>
</comment>
<keyword evidence="12 18" id="KW-0560">Oxidoreductase</keyword>
<feature type="domain" description="FAD-binding FR-type" evidence="20">
    <location>
        <begin position="289"/>
        <end position="538"/>
    </location>
</feature>
<comment type="similarity">
    <text evidence="18">In the C-terminal section; belongs to the flavoprotein pyridine nucleotide cytochrome reductase family.</text>
</comment>
<evidence type="ECO:0000256" key="3">
    <source>
        <dbReference type="ARBA" id="ARBA00022516"/>
    </source>
</evidence>
<dbReference type="SUPFAM" id="SSF52218">
    <property type="entry name" value="Flavoproteins"/>
    <property type="match status" value="1"/>
</dbReference>
<proteinExistence type="inferred from homology"/>
<dbReference type="Gene3D" id="3.40.50.80">
    <property type="entry name" value="Nucleotide-binding domain of ferredoxin-NADP reductase (FNR) module"/>
    <property type="match status" value="1"/>
</dbReference>
<evidence type="ECO:0000256" key="10">
    <source>
        <dbReference type="ARBA" id="ARBA00022955"/>
    </source>
</evidence>
<feature type="domain" description="Flavodoxin-like" evidence="19">
    <location>
        <begin position="92"/>
        <end position="237"/>
    </location>
</feature>
<keyword evidence="15 18" id="KW-0472">Membrane</keyword>